<dbReference type="Proteomes" id="UP000737018">
    <property type="component" value="Unassembled WGS sequence"/>
</dbReference>
<proteinExistence type="predicted"/>
<protein>
    <recommendedName>
        <fullName evidence="3">Rapid ALkalinization Factor</fullName>
    </recommendedName>
</protein>
<evidence type="ECO:0000313" key="2">
    <source>
        <dbReference type="Proteomes" id="UP000737018"/>
    </source>
</evidence>
<dbReference type="OrthoDB" id="1532484at2759"/>
<gene>
    <name evidence="1" type="ORF">CMV_027193</name>
</gene>
<accession>A0A8J4QAG6</accession>
<organism evidence="1 2">
    <name type="scientific">Castanea mollissima</name>
    <name type="common">Chinese chestnut</name>
    <dbReference type="NCBI Taxonomy" id="60419"/>
    <lineage>
        <taxon>Eukaryota</taxon>
        <taxon>Viridiplantae</taxon>
        <taxon>Streptophyta</taxon>
        <taxon>Embryophyta</taxon>
        <taxon>Tracheophyta</taxon>
        <taxon>Spermatophyta</taxon>
        <taxon>Magnoliopsida</taxon>
        <taxon>eudicotyledons</taxon>
        <taxon>Gunneridae</taxon>
        <taxon>Pentapetalae</taxon>
        <taxon>rosids</taxon>
        <taxon>fabids</taxon>
        <taxon>Fagales</taxon>
        <taxon>Fagaceae</taxon>
        <taxon>Castanea</taxon>
    </lineage>
</organism>
<dbReference type="EMBL" id="JRKL02008992">
    <property type="protein sequence ID" value="KAF3946551.1"/>
    <property type="molecule type" value="Genomic_DNA"/>
</dbReference>
<evidence type="ECO:0000313" key="1">
    <source>
        <dbReference type="EMBL" id="KAF3946551.1"/>
    </source>
</evidence>
<keyword evidence="2" id="KW-1185">Reference proteome</keyword>
<evidence type="ECO:0008006" key="3">
    <source>
        <dbReference type="Google" id="ProtNLM"/>
    </source>
</evidence>
<dbReference type="AlphaFoldDB" id="A0A8J4QAG6"/>
<sequence>MVEEKTAKRVPFLPVLIFMSTILLHQSYCGVAISLNSNATSSLGGPVVDVDESEFKFDSEISRMLIDYKHITDASREKGRTVCSRQPYKACLPQNNGKRGGETCDPYKRVGC</sequence>
<name>A0A8J4QAG6_9ROSI</name>
<comment type="caution">
    <text evidence="1">The sequence shown here is derived from an EMBL/GenBank/DDBJ whole genome shotgun (WGS) entry which is preliminary data.</text>
</comment>
<reference evidence="1" key="1">
    <citation type="submission" date="2020-03" db="EMBL/GenBank/DDBJ databases">
        <title>Castanea mollissima Vanexum genome sequencing.</title>
        <authorList>
            <person name="Staton M."/>
        </authorList>
    </citation>
    <scope>NUCLEOTIDE SEQUENCE</scope>
    <source>
        <tissue evidence="1">Leaf</tissue>
    </source>
</reference>